<dbReference type="Pfam" id="PF01258">
    <property type="entry name" value="zf-dskA_traR"/>
    <property type="match status" value="1"/>
</dbReference>
<evidence type="ECO:0000313" key="7">
    <source>
        <dbReference type="Proteomes" id="UP000036196"/>
    </source>
</evidence>
<gene>
    <name evidence="6" type="ORF">ABW06_22740</name>
</gene>
<dbReference type="GO" id="GO:0008270">
    <property type="term" value="F:zinc ion binding"/>
    <property type="evidence" value="ECO:0007669"/>
    <property type="project" value="UniProtKB-KW"/>
</dbReference>
<dbReference type="PROSITE" id="PS51128">
    <property type="entry name" value="ZF_DKSA_2"/>
    <property type="match status" value="1"/>
</dbReference>
<dbReference type="Proteomes" id="UP000036196">
    <property type="component" value="Unassembled WGS sequence"/>
</dbReference>
<evidence type="ECO:0000256" key="3">
    <source>
        <dbReference type="ARBA" id="ARBA00022833"/>
    </source>
</evidence>
<dbReference type="InterPro" id="IPR000962">
    <property type="entry name" value="Znf_DskA_TraR"/>
</dbReference>
<dbReference type="RefSeq" id="WP_048280708.1">
    <property type="nucleotide sequence ID" value="NZ_LDZF01000033.1"/>
</dbReference>
<keyword evidence="7" id="KW-1185">Reference proteome</keyword>
<dbReference type="SUPFAM" id="SSF57716">
    <property type="entry name" value="Glucocorticoid receptor-like (DNA-binding domain)"/>
    <property type="match status" value="1"/>
</dbReference>
<evidence type="ECO:0000256" key="2">
    <source>
        <dbReference type="ARBA" id="ARBA00022771"/>
    </source>
</evidence>
<dbReference type="GO" id="GO:1900378">
    <property type="term" value="P:positive regulation of secondary metabolite biosynthetic process"/>
    <property type="evidence" value="ECO:0007669"/>
    <property type="project" value="TreeGrafter"/>
</dbReference>
<evidence type="ECO:0000313" key="6">
    <source>
        <dbReference type="EMBL" id="KMK11134.1"/>
    </source>
</evidence>
<dbReference type="PANTHER" id="PTHR38777:SF1">
    <property type="entry name" value="DNAK SUPPRESSOR PROTEIN"/>
    <property type="match status" value="1"/>
</dbReference>
<dbReference type="AlphaFoldDB" id="A0A0J5KYG1"/>
<feature type="zinc finger region" description="dksA C4-type" evidence="4">
    <location>
        <begin position="36"/>
        <end position="60"/>
    </location>
</feature>
<dbReference type="PATRIC" id="fig|61647.15.peg.3452"/>
<proteinExistence type="predicted"/>
<keyword evidence="2" id="KW-0863">Zinc-finger</keyword>
<organism evidence="6 7">
    <name type="scientific">Pluralibacter gergoviae</name>
    <name type="common">Enterobacter gergoviae</name>
    <dbReference type="NCBI Taxonomy" id="61647"/>
    <lineage>
        <taxon>Bacteria</taxon>
        <taxon>Pseudomonadati</taxon>
        <taxon>Pseudomonadota</taxon>
        <taxon>Gammaproteobacteria</taxon>
        <taxon>Enterobacterales</taxon>
        <taxon>Enterobacteriaceae</taxon>
        <taxon>Pluralibacter</taxon>
    </lineage>
</organism>
<evidence type="ECO:0000256" key="1">
    <source>
        <dbReference type="ARBA" id="ARBA00022723"/>
    </source>
</evidence>
<keyword evidence="1" id="KW-0479">Metal-binding</keyword>
<reference evidence="6 7" key="1">
    <citation type="submission" date="2015-05" db="EMBL/GenBank/DDBJ databases">
        <title>Genome sequences of Pluralibacter gergoviae.</title>
        <authorList>
            <person name="Greninger A.L."/>
            <person name="Miller S."/>
        </authorList>
    </citation>
    <scope>NUCLEOTIDE SEQUENCE [LARGE SCALE GENOMIC DNA]</scope>
    <source>
        <strain evidence="6 7">JS81F13</strain>
    </source>
</reference>
<dbReference type="EMBL" id="LDZF01000033">
    <property type="protein sequence ID" value="KMK11134.1"/>
    <property type="molecule type" value="Genomic_DNA"/>
</dbReference>
<dbReference type="PANTHER" id="PTHR38777">
    <property type="entry name" value="FELS-2 PROPHAGE PROTEIN"/>
    <property type="match status" value="1"/>
</dbReference>
<name>A0A0J5KYG1_PLUGE</name>
<dbReference type="InterPro" id="IPR012783">
    <property type="entry name" value="Znf_C4_TraR"/>
</dbReference>
<evidence type="ECO:0000259" key="5">
    <source>
        <dbReference type="Pfam" id="PF01258"/>
    </source>
</evidence>
<evidence type="ECO:0000256" key="4">
    <source>
        <dbReference type="PROSITE-ProRule" id="PRU00510"/>
    </source>
</evidence>
<comment type="caution">
    <text evidence="6">The sequence shown here is derived from an EMBL/GenBank/DDBJ whole genome shotgun (WGS) entry which is preliminary data.</text>
</comment>
<dbReference type="NCBIfam" id="TIGR02419">
    <property type="entry name" value="C4_traR_proteo"/>
    <property type="match status" value="1"/>
</dbReference>
<feature type="domain" description="Zinc finger DksA/TraR C4-type" evidence="5">
    <location>
        <begin position="36"/>
        <end position="65"/>
    </location>
</feature>
<sequence>MTPEIIDAAQEYIERNTAAGIDALRIDHSAVSATECRDCGYPIPEARRKFVPGVQTCIECQELAEEKDRIRGGI</sequence>
<dbReference type="Gene3D" id="1.20.120.910">
    <property type="entry name" value="DksA, coiled-coil domain"/>
    <property type="match status" value="1"/>
</dbReference>
<protein>
    <recommendedName>
        <fullName evidence="5">Zinc finger DksA/TraR C4-type domain-containing protein</fullName>
    </recommendedName>
</protein>
<accession>A0A0J5KYG1</accession>
<keyword evidence="3" id="KW-0862">Zinc</keyword>